<evidence type="ECO:0000256" key="1">
    <source>
        <dbReference type="SAM" id="Phobius"/>
    </source>
</evidence>
<name>A0ABY5FWP6_9MICO</name>
<keyword evidence="4" id="KW-1185">Reference proteome</keyword>
<dbReference type="Pfam" id="PF25362">
    <property type="entry name" value="bPH_11"/>
    <property type="match status" value="1"/>
</dbReference>
<dbReference type="Proteomes" id="UP001060039">
    <property type="component" value="Chromosome"/>
</dbReference>
<reference evidence="3" key="1">
    <citation type="submission" date="2022-07" db="EMBL/GenBank/DDBJ databases">
        <title>Taxonomic analysis of Microcella humidisoli nov. sp., isolated from riverside soil.</title>
        <authorList>
            <person name="Molina K.M."/>
            <person name="Kim S.B."/>
        </authorList>
    </citation>
    <scope>NUCLEOTIDE SEQUENCE</scope>
    <source>
        <strain evidence="3">MMS21-STM10</strain>
    </source>
</reference>
<proteinExistence type="predicted"/>
<sequence length="173" mass="18077">MDRLLPTLIIAAVILGVFVLMLLGWRARMRRQAGLPRPTPAPATLAPASIVADGWYVATTAADEPLERVAVHGLGFRARATASVHPEGLVLTVRGQQAILIEPAALRGAGRATWAIDRVVERDGLVLIGWMLGATPVDSYLRIPEAADAAALVAALQALTPAPATDPAEGIAS</sequence>
<dbReference type="EMBL" id="CP101497">
    <property type="protein sequence ID" value="UTT62357.1"/>
    <property type="molecule type" value="Genomic_DNA"/>
</dbReference>
<dbReference type="RefSeq" id="WP_255159500.1">
    <property type="nucleotide sequence ID" value="NZ_CP101497.1"/>
</dbReference>
<accession>A0ABY5FWP6</accession>
<feature type="transmembrane region" description="Helical" evidence="1">
    <location>
        <begin position="6"/>
        <end position="25"/>
    </location>
</feature>
<evidence type="ECO:0000259" key="2">
    <source>
        <dbReference type="Pfam" id="PF25362"/>
    </source>
</evidence>
<feature type="domain" description="PH" evidence="2">
    <location>
        <begin position="40"/>
        <end position="156"/>
    </location>
</feature>
<evidence type="ECO:0000313" key="4">
    <source>
        <dbReference type="Proteomes" id="UP001060039"/>
    </source>
</evidence>
<keyword evidence="1" id="KW-1133">Transmembrane helix</keyword>
<gene>
    <name evidence="3" type="ORF">NNL39_11955</name>
</gene>
<protein>
    <recommendedName>
        <fullName evidence="2">PH domain-containing protein</fullName>
    </recommendedName>
</protein>
<keyword evidence="1" id="KW-0812">Transmembrane</keyword>
<organism evidence="3 4">
    <name type="scientific">Microcella humidisoli</name>
    <dbReference type="NCBI Taxonomy" id="2963406"/>
    <lineage>
        <taxon>Bacteria</taxon>
        <taxon>Bacillati</taxon>
        <taxon>Actinomycetota</taxon>
        <taxon>Actinomycetes</taxon>
        <taxon>Micrococcales</taxon>
        <taxon>Microbacteriaceae</taxon>
        <taxon>Microcella</taxon>
    </lineage>
</organism>
<dbReference type="InterPro" id="IPR057446">
    <property type="entry name" value="PH_bac"/>
</dbReference>
<keyword evidence="1" id="KW-0472">Membrane</keyword>
<evidence type="ECO:0000313" key="3">
    <source>
        <dbReference type="EMBL" id="UTT62357.1"/>
    </source>
</evidence>